<organism evidence="2">
    <name type="scientific">uncultured Pleomorphomonas sp</name>
    <dbReference type="NCBI Taxonomy" id="442121"/>
    <lineage>
        <taxon>Bacteria</taxon>
        <taxon>Pseudomonadati</taxon>
        <taxon>Pseudomonadota</taxon>
        <taxon>Alphaproteobacteria</taxon>
        <taxon>Hyphomicrobiales</taxon>
        <taxon>Pleomorphomonadaceae</taxon>
        <taxon>Pleomorphomonas</taxon>
        <taxon>environmental samples</taxon>
    </lineage>
</organism>
<evidence type="ECO:0000256" key="1">
    <source>
        <dbReference type="SAM" id="MobiDB-lite"/>
    </source>
</evidence>
<feature type="region of interest" description="Disordered" evidence="1">
    <location>
        <begin position="35"/>
        <end position="70"/>
    </location>
</feature>
<reference evidence="2" key="1">
    <citation type="submission" date="2016-08" db="EMBL/GenBank/DDBJ databases">
        <authorList>
            <person name="Seilhamer J.J."/>
        </authorList>
    </citation>
    <scope>NUCLEOTIDE SEQUENCE</scope>
    <source>
        <strain evidence="2">86</strain>
    </source>
</reference>
<sequence length="70" mass="7331">MSIRARFRPLPVGTLPDRLARDAWWLAEPTFDSAATPGCSAPPSPAPAAEPAAASRLAPLPTHPIGAFRS</sequence>
<accession>A0A212LFI6</accession>
<evidence type="ECO:0000313" key="2">
    <source>
        <dbReference type="EMBL" id="SCM76336.1"/>
    </source>
</evidence>
<feature type="compositionally biased region" description="Low complexity" evidence="1">
    <location>
        <begin position="49"/>
        <end position="60"/>
    </location>
</feature>
<dbReference type="AlphaFoldDB" id="A0A212LFI6"/>
<protein>
    <submittedName>
        <fullName evidence="2">Uncharacterized protein</fullName>
    </submittedName>
</protein>
<proteinExistence type="predicted"/>
<gene>
    <name evidence="2" type="ORF">KL86PLE_40141</name>
</gene>
<name>A0A212LFI6_9HYPH</name>
<dbReference type="EMBL" id="FMJD01000008">
    <property type="protein sequence ID" value="SCM76336.1"/>
    <property type="molecule type" value="Genomic_DNA"/>
</dbReference>